<dbReference type="Proteomes" id="UP000192418">
    <property type="component" value="Unassembled WGS sequence"/>
</dbReference>
<dbReference type="EMBL" id="FWXY01000004">
    <property type="protein sequence ID" value="SMC55382.1"/>
    <property type="molecule type" value="Genomic_DNA"/>
</dbReference>
<keyword evidence="1" id="KW-0472">Membrane</keyword>
<feature type="transmembrane region" description="Helical" evidence="1">
    <location>
        <begin position="58"/>
        <end position="77"/>
    </location>
</feature>
<dbReference type="AlphaFoldDB" id="A0A1W2A4I4"/>
<keyword evidence="1" id="KW-1133">Transmembrane helix</keyword>
<feature type="domain" description="SMODS and SLOG-associating 2TM effector" evidence="2">
    <location>
        <begin position="2"/>
        <end position="185"/>
    </location>
</feature>
<keyword evidence="4" id="KW-1185">Reference proteome</keyword>
<evidence type="ECO:0000259" key="2">
    <source>
        <dbReference type="Pfam" id="PF18160"/>
    </source>
</evidence>
<dbReference type="NCBIfam" id="NF033631">
    <property type="entry name" value="SLATT_5"/>
    <property type="match status" value="1"/>
</dbReference>
<dbReference type="InterPro" id="IPR041115">
    <property type="entry name" value="SLATT_5"/>
</dbReference>
<feature type="transmembrane region" description="Helical" evidence="1">
    <location>
        <begin position="21"/>
        <end position="46"/>
    </location>
</feature>
<dbReference type="OrthoDB" id="5917681at2"/>
<organism evidence="3 4">
    <name type="scientific">Desulfocicer vacuolatum DSM 3385</name>
    <dbReference type="NCBI Taxonomy" id="1121400"/>
    <lineage>
        <taxon>Bacteria</taxon>
        <taxon>Pseudomonadati</taxon>
        <taxon>Thermodesulfobacteriota</taxon>
        <taxon>Desulfobacteria</taxon>
        <taxon>Desulfobacterales</taxon>
        <taxon>Desulfobacteraceae</taxon>
        <taxon>Desulfocicer</taxon>
    </lineage>
</organism>
<name>A0A1W2A4I4_9BACT</name>
<dbReference type="RefSeq" id="WP_084067316.1">
    <property type="nucleotide sequence ID" value="NZ_FWXY01000004.1"/>
</dbReference>
<proteinExistence type="predicted"/>
<sequence>MSLQDNIWWTRKARIQTEKRLLFNAKQTNIILFWYSFVSVAASIYYLKFGKQSDHSGVAWIIFSGLVLSVSGLINGFTFKRRAGLIKDCYEKLNVLHQKAVTSKSCQSDSSINDDYKQILNLCENHLDCDYHQALCLEYLTTPKKNRDKLSKTPTFYIWFLCLCYNSKRIFSMVLFYFFPIIVMYLLEFT</sequence>
<evidence type="ECO:0000313" key="3">
    <source>
        <dbReference type="EMBL" id="SMC55382.1"/>
    </source>
</evidence>
<keyword evidence="1" id="KW-0812">Transmembrane</keyword>
<reference evidence="3 4" key="1">
    <citation type="submission" date="2017-04" db="EMBL/GenBank/DDBJ databases">
        <authorList>
            <person name="Afonso C.L."/>
            <person name="Miller P.J."/>
            <person name="Scott M.A."/>
            <person name="Spackman E."/>
            <person name="Goraichik I."/>
            <person name="Dimitrov K.M."/>
            <person name="Suarez D.L."/>
            <person name="Swayne D.E."/>
        </authorList>
    </citation>
    <scope>NUCLEOTIDE SEQUENCE [LARGE SCALE GENOMIC DNA]</scope>
    <source>
        <strain evidence="3 4">DSM 3385</strain>
    </source>
</reference>
<evidence type="ECO:0000313" key="4">
    <source>
        <dbReference type="Proteomes" id="UP000192418"/>
    </source>
</evidence>
<feature type="transmembrane region" description="Helical" evidence="1">
    <location>
        <begin position="170"/>
        <end position="187"/>
    </location>
</feature>
<accession>A0A1W2A4I4</accession>
<protein>
    <recommendedName>
        <fullName evidence="2">SMODS and SLOG-associating 2TM effector domain-containing protein</fullName>
    </recommendedName>
</protein>
<gene>
    <name evidence="3" type="ORF">SAMN02746065_10486</name>
</gene>
<dbReference type="Pfam" id="PF18160">
    <property type="entry name" value="SLATT_5"/>
    <property type="match status" value="1"/>
</dbReference>
<evidence type="ECO:0000256" key="1">
    <source>
        <dbReference type="SAM" id="Phobius"/>
    </source>
</evidence>